<dbReference type="InterPro" id="IPR008928">
    <property type="entry name" value="6-hairpin_glycosidase_sf"/>
</dbReference>
<dbReference type="InterPro" id="IPR012341">
    <property type="entry name" value="6hp_glycosidase-like_sf"/>
</dbReference>
<comment type="similarity">
    <text evidence="1">Belongs to the N-acylglucosamine 2-epimerase family.</text>
</comment>
<dbReference type="AlphaFoldDB" id="A0A2S6IE01"/>
<reference evidence="3 4" key="1">
    <citation type="submission" date="2018-02" db="EMBL/GenBank/DDBJ databases">
        <title>Genomic Encyclopedia of Archaeal and Bacterial Type Strains, Phase II (KMG-II): from individual species to whole genera.</title>
        <authorList>
            <person name="Goeker M."/>
        </authorList>
    </citation>
    <scope>NUCLEOTIDE SEQUENCE [LARGE SCALE GENOMIC DNA]</scope>
    <source>
        <strain evidence="3 4">DSM 22857</strain>
    </source>
</reference>
<dbReference type="SUPFAM" id="SSF48208">
    <property type="entry name" value="Six-hairpin glycosidases"/>
    <property type="match status" value="1"/>
</dbReference>
<dbReference type="RefSeq" id="WP_104434683.1">
    <property type="nucleotide sequence ID" value="NZ_PTJD01000014.1"/>
</dbReference>
<keyword evidence="2" id="KW-0413">Isomerase</keyword>
<dbReference type="PANTHER" id="PTHR15108">
    <property type="entry name" value="N-ACYLGLUCOSAMINE-2-EPIMERASE"/>
    <property type="match status" value="1"/>
</dbReference>
<accession>A0A2S6IE01</accession>
<evidence type="ECO:0000313" key="4">
    <source>
        <dbReference type="Proteomes" id="UP000239485"/>
    </source>
</evidence>
<evidence type="ECO:0000256" key="2">
    <source>
        <dbReference type="ARBA" id="ARBA00023235"/>
    </source>
</evidence>
<dbReference type="EMBL" id="PTJD01000014">
    <property type="protein sequence ID" value="PPK92448.1"/>
    <property type="molecule type" value="Genomic_DNA"/>
</dbReference>
<keyword evidence="4" id="KW-1185">Reference proteome</keyword>
<dbReference type="GO" id="GO:0005975">
    <property type="term" value="P:carbohydrate metabolic process"/>
    <property type="evidence" value="ECO:0007669"/>
    <property type="project" value="InterPro"/>
</dbReference>
<dbReference type="Proteomes" id="UP000239485">
    <property type="component" value="Unassembled WGS sequence"/>
</dbReference>
<dbReference type="GO" id="GO:0016853">
    <property type="term" value="F:isomerase activity"/>
    <property type="evidence" value="ECO:0007669"/>
    <property type="project" value="UniProtKB-KW"/>
</dbReference>
<gene>
    <name evidence="3" type="ORF">CLV92_11449</name>
</gene>
<dbReference type="InterPro" id="IPR010819">
    <property type="entry name" value="AGE/CE"/>
</dbReference>
<organism evidence="3 4">
    <name type="scientific">Kineococcus xinjiangensis</name>
    <dbReference type="NCBI Taxonomy" id="512762"/>
    <lineage>
        <taxon>Bacteria</taxon>
        <taxon>Bacillati</taxon>
        <taxon>Actinomycetota</taxon>
        <taxon>Actinomycetes</taxon>
        <taxon>Kineosporiales</taxon>
        <taxon>Kineosporiaceae</taxon>
        <taxon>Kineococcus</taxon>
    </lineage>
</organism>
<protein>
    <submittedName>
        <fullName evidence="3">Mannose/cellobiose epimerase-like protein (N-acyl-D-glucosamine 2-epimerase family)</fullName>
    </submittedName>
</protein>
<name>A0A2S6IE01_9ACTN</name>
<comment type="caution">
    <text evidence="3">The sequence shown here is derived from an EMBL/GenBank/DDBJ whole genome shotgun (WGS) entry which is preliminary data.</text>
</comment>
<sequence>MKPWLRQPAHLRWLGGETQRLLDFGVRFPHPLGGAAWLGEDGTPDLDAPVHTWITARMAHVYSLGALLGLPGAGPLADAALTGLTGVLRDGRRGGWHPQVSADGEAAPGKACYDHAFVVLAAASATTARRPGARELLDEALDVLLTRFWEEEHGLFADLWDTAWGRLDGYRGLNANMHGVEALLAAFDARGERALLDRALRIAERAVGWAREREWRLPEHFDEEWRPQPEYNRECPGDQFKPFGATVGHALEWSRLLLHLEAALGATAPGWLLESAEALFSRAVRDGWNADGAAGFVYTTDWDGRPVVRQRLHWVAAEAVGAAATLHARTGADSYAELYAQWWDHVRLHFVDVERGSWRHELDSGNRSAATVWPGKPDLYHAVQATLLPRAPLAPGLAAAAAAGLVG</sequence>
<dbReference type="Pfam" id="PF07221">
    <property type="entry name" value="GlcNAc_2-epim"/>
    <property type="match status" value="1"/>
</dbReference>
<evidence type="ECO:0000313" key="3">
    <source>
        <dbReference type="EMBL" id="PPK92448.1"/>
    </source>
</evidence>
<dbReference type="OrthoDB" id="9806359at2"/>
<evidence type="ECO:0000256" key="1">
    <source>
        <dbReference type="ARBA" id="ARBA00008558"/>
    </source>
</evidence>
<dbReference type="Gene3D" id="1.50.10.10">
    <property type="match status" value="1"/>
</dbReference>
<proteinExistence type="inferred from homology"/>